<dbReference type="AlphaFoldDB" id="A0A0E9R515"/>
<evidence type="ECO:0000313" key="2">
    <source>
        <dbReference type="EMBL" id="JAH23842.1"/>
    </source>
</evidence>
<organism evidence="2">
    <name type="scientific">Anguilla anguilla</name>
    <name type="common">European freshwater eel</name>
    <name type="synonym">Muraena anguilla</name>
    <dbReference type="NCBI Taxonomy" id="7936"/>
    <lineage>
        <taxon>Eukaryota</taxon>
        <taxon>Metazoa</taxon>
        <taxon>Chordata</taxon>
        <taxon>Craniata</taxon>
        <taxon>Vertebrata</taxon>
        <taxon>Euteleostomi</taxon>
        <taxon>Actinopterygii</taxon>
        <taxon>Neopterygii</taxon>
        <taxon>Teleostei</taxon>
        <taxon>Anguilliformes</taxon>
        <taxon>Anguillidae</taxon>
        <taxon>Anguilla</taxon>
    </lineage>
</organism>
<feature type="region of interest" description="Disordered" evidence="1">
    <location>
        <begin position="1"/>
        <end position="23"/>
    </location>
</feature>
<reference evidence="2" key="1">
    <citation type="submission" date="2014-11" db="EMBL/GenBank/DDBJ databases">
        <authorList>
            <person name="Amaro Gonzalez C."/>
        </authorList>
    </citation>
    <scope>NUCLEOTIDE SEQUENCE</scope>
</reference>
<name>A0A0E9R515_ANGAN</name>
<evidence type="ECO:0000256" key="1">
    <source>
        <dbReference type="SAM" id="MobiDB-lite"/>
    </source>
</evidence>
<reference evidence="2" key="2">
    <citation type="journal article" date="2015" name="Fish Shellfish Immunol.">
        <title>Early steps in the European eel (Anguilla anguilla)-Vibrio vulnificus interaction in the gills: Role of the RtxA13 toxin.</title>
        <authorList>
            <person name="Callol A."/>
            <person name="Pajuelo D."/>
            <person name="Ebbesson L."/>
            <person name="Teles M."/>
            <person name="MacKenzie S."/>
            <person name="Amaro C."/>
        </authorList>
    </citation>
    <scope>NUCLEOTIDE SEQUENCE</scope>
</reference>
<accession>A0A0E9R515</accession>
<feature type="compositionally biased region" description="Polar residues" evidence="1">
    <location>
        <begin position="7"/>
        <end position="23"/>
    </location>
</feature>
<protein>
    <submittedName>
        <fullName evidence="2">Uncharacterized protein</fullName>
    </submittedName>
</protein>
<dbReference type="EMBL" id="GBXM01084735">
    <property type="protein sequence ID" value="JAH23842.1"/>
    <property type="molecule type" value="Transcribed_RNA"/>
</dbReference>
<sequence>MPMLSSAGENTKRAVTSLTAKVC</sequence>
<proteinExistence type="predicted"/>